<dbReference type="AlphaFoldDB" id="A0A1V4ARS0"/>
<evidence type="ECO:0000313" key="1">
    <source>
        <dbReference type="EMBL" id="OOP55828.1"/>
    </source>
</evidence>
<dbReference type="SUPFAM" id="SSF53335">
    <property type="entry name" value="S-adenosyl-L-methionine-dependent methyltransferases"/>
    <property type="match status" value="1"/>
</dbReference>
<dbReference type="InterPro" id="IPR029063">
    <property type="entry name" value="SAM-dependent_MTases_sf"/>
</dbReference>
<proteinExistence type="predicted"/>
<evidence type="ECO:0000313" key="2">
    <source>
        <dbReference type="Proteomes" id="UP000189681"/>
    </source>
</evidence>
<reference evidence="1 2" key="1">
    <citation type="journal article" date="2017" name="Water Res.">
        <title>Discovery and metagenomic analysis of an anammox bacterial enrichment related to Candidatus "Brocadia caroliniensis" in a full-scale glycerol-fed nitritation-denitritation separate centrate treatment process.</title>
        <authorList>
            <person name="Park H."/>
            <person name="Brotto A.C."/>
            <person name="van Loosdrecht M.C."/>
            <person name="Chandran K."/>
        </authorList>
    </citation>
    <scope>NUCLEOTIDE SEQUENCE [LARGE SCALE GENOMIC DNA]</scope>
    <source>
        <strain evidence="1">26THWARD</strain>
    </source>
</reference>
<dbReference type="STRING" id="1004156.AYP45_12635"/>
<accession>A0A1V4ARS0</accession>
<protein>
    <recommendedName>
        <fullName evidence="3">Methyltransferase domain-containing protein</fullName>
    </recommendedName>
</protein>
<sequence>MNRTPIYITIEQRWELNEWVRRGRPAPPPHIVKQLTIREFAEKREVRVLIETGTYYGDMVEAMKDYFSRIYSIELSRELYEKAKQRFAGDDKVKIIHGDSGIELGKLIASLDQAAVFWLDGHYSEGVTARGDKDTPIYEELTHIFNSPQKGHVIIIDDARLFGTDPAYPSIDELSRFAKAKNPNVTIEVENDNIRIVPCSQVG</sequence>
<dbReference type="EMBL" id="AYTS01000114">
    <property type="protein sequence ID" value="OOP55828.1"/>
    <property type="molecule type" value="Genomic_DNA"/>
</dbReference>
<evidence type="ECO:0008006" key="3">
    <source>
        <dbReference type="Google" id="ProtNLM"/>
    </source>
</evidence>
<dbReference type="Proteomes" id="UP000189681">
    <property type="component" value="Unassembled WGS sequence"/>
</dbReference>
<gene>
    <name evidence="1" type="ORF">AYP45_12635</name>
</gene>
<comment type="caution">
    <text evidence="1">The sequence shown here is derived from an EMBL/GenBank/DDBJ whole genome shotgun (WGS) entry which is preliminary data.</text>
</comment>
<dbReference type="Gene3D" id="3.40.50.150">
    <property type="entry name" value="Vaccinia Virus protein VP39"/>
    <property type="match status" value="1"/>
</dbReference>
<name>A0A1V4ARS0_9BACT</name>
<organism evidence="1 2">
    <name type="scientific">Candidatus Brocadia carolinensis</name>
    <dbReference type="NCBI Taxonomy" id="1004156"/>
    <lineage>
        <taxon>Bacteria</taxon>
        <taxon>Pseudomonadati</taxon>
        <taxon>Planctomycetota</taxon>
        <taxon>Candidatus Brocadiia</taxon>
        <taxon>Candidatus Brocadiales</taxon>
        <taxon>Candidatus Brocadiaceae</taxon>
        <taxon>Candidatus Brocadia</taxon>
    </lineage>
</organism>